<evidence type="ECO:0000313" key="3">
    <source>
        <dbReference type="Proteomes" id="UP000430508"/>
    </source>
</evidence>
<accession>A0A857DKF9</accession>
<evidence type="ECO:0000256" key="1">
    <source>
        <dbReference type="SAM" id="SignalP"/>
    </source>
</evidence>
<feature type="chain" id="PRO_5032372460" evidence="1">
    <location>
        <begin position="25"/>
        <end position="377"/>
    </location>
</feature>
<dbReference type="EMBL" id="CP046996">
    <property type="protein sequence ID" value="QHA01850.1"/>
    <property type="molecule type" value="Genomic_DNA"/>
</dbReference>
<dbReference type="AlphaFoldDB" id="A0A857DKF9"/>
<proteinExistence type="predicted"/>
<evidence type="ECO:0000313" key="2">
    <source>
        <dbReference type="EMBL" id="QHA01850.1"/>
    </source>
</evidence>
<dbReference type="Proteomes" id="UP000430508">
    <property type="component" value="Chromosome"/>
</dbReference>
<gene>
    <name evidence="2" type="ORF">GQ588_02400</name>
</gene>
<protein>
    <submittedName>
        <fullName evidence="2">Uncharacterized protein</fullName>
    </submittedName>
</protein>
<reference evidence="2 3" key="1">
    <citation type="submission" date="2019-12" db="EMBL/GenBank/DDBJ databases">
        <title>Sequence classification of anaerobic respiratory reductive dehalogenases: First we see many, then we see few.</title>
        <authorList>
            <person name="Molenda O."/>
            <person name="Puentes Jacome L.A."/>
            <person name="Cao X."/>
            <person name="Nesbo C.L."/>
            <person name="Tang S."/>
            <person name="Morson N."/>
            <person name="Patron J."/>
            <person name="Lomheim L."/>
            <person name="Wishart D.S."/>
            <person name="Edwards E.A."/>
        </authorList>
    </citation>
    <scope>NUCLEOTIDE SEQUENCE [LARGE SCALE GENOMIC DNA]</scope>
    <source>
        <strain evidence="2 3">12DCA</strain>
    </source>
</reference>
<keyword evidence="1" id="KW-0732">Signal</keyword>
<dbReference type="SUPFAM" id="SSF69304">
    <property type="entry name" value="Tricorn protease N-terminal domain"/>
    <property type="match status" value="1"/>
</dbReference>
<feature type="signal peptide" evidence="1">
    <location>
        <begin position="1"/>
        <end position="24"/>
    </location>
</feature>
<name>A0A857DKF9_9FIRM</name>
<sequence>MRRVLIPFILIALLLYSGCNSAPATQQVPPDQTVNQESRTFSKGFTLENQSDPELTDRSSNYITEEFTGIQGVIWNPIRFLDNDRFLYLATNMDNTDPWIYCYNLKTKKADKLYPSEGGFGNLFIQNIDSYSMVDSTALVSIKNNQVSNKVLFEDWKQKNQQYKACDAIANPRTGKVVLVDNNTKKCTLTDLNLEKAVDLPFMGVYSACWADDNNIIFGAFDNFKERQGSAVITYNIQNEVTAKTYLGDDQVFVGPGRDSDDYCEFAYQDDYHGSPGALGVIGYAQNKIIFFEFKNIADMDFQYHWIIAAATEKPIDWEAWGRTTEGTVRLCVYDVATNAYIIRDKALPRPAGMIVSPDGRTIVYKTFGKDYINREK</sequence>
<organism evidence="2 3">
    <name type="scientific">Dehalobacter restrictus</name>
    <dbReference type="NCBI Taxonomy" id="55583"/>
    <lineage>
        <taxon>Bacteria</taxon>
        <taxon>Bacillati</taxon>
        <taxon>Bacillota</taxon>
        <taxon>Clostridia</taxon>
        <taxon>Eubacteriales</taxon>
        <taxon>Desulfitobacteriaceae</taxon>
        <taxon>Dehalobacter</taxon>
    </lineage>
</organism>